<reference evidence="2 3" key="1">
    <citation type="journal article" date="2004" name="Genome Res.">
        <title>The complete genome and proteome of Mycoplasma mobile.</title>
        <authorList>
            <person name="Jaffe J.D."/>
            <person name="Stange-Thomann N."/>
            <person name="Smith C."/>
            <person name="DeCaprio D."/>
            <person name="Fisher S."/>
            <person name="Butler J."/>
            <person name="Calvo S."/>
            <person name="Elkins T."/>
            <person name="FitzGerald M.G."/>
            <person name="Hafez N."/>
            <person name="Kodira C.D."/>
            <person name="Major J."/>
            <person name="Wang S."/>
            <person name="Wilkinson J."/>
            <person name="Nicol R."/>
            <person name="Nusbaum C."/>
            <person name="Birren B."/>
            <person name="Berg H.C."/>
            <person name="Church G.M."/>
        </authorList>
    </citation>
    <scope>NUCLEOTIDE SEQUENCE [LARGE SCALE GENOMIC DNA]</scope>
    <source>
        <strain evidence="3">ATCC 43663 / 163K / NCTC 11711</strain>
    </source>
</reference>
<dbReference type="RefSeq" id="WP_011264905.1">
    <property type="nucleotide sequence ID" value="NC_006908.1"/>
</dbReference>
<dbReference type="Gene3D" id="3.40.50.1820">
    <property type="entry name" value="alpha/beta hydrolase"/>
    <property type="match status" value="1"/>
</dbReference>
<evidence type="ECO:0000313" key="2">
    <source>
        <dbReference type="EMBL" id="AAT27871.1"/>
    </source>
</evidence>
<accession>Q6KHQ7</accession>
<dbReference type="EC" id="3.1.1.5" evidence="2"/>
<sequence>MIETIINTNSKTIPIIKNEIDTEKVLIYFHGLGGTAKDSKFIFEHIKDYTTIVVKQRGHENNINLKASRYFKEYLKDIFDVILYYKKMSKKIFLLGESMGAAFSSLISYYFKDAVEAVFACSIPDKLTNIFLDSKKKKFVINFRTIATYFFNINYKFQARIDFHKISNNKVLQRLTKLDVNTQISQTRNIIASWNAIRTFWKIAKRAKSNSPIYFFYGSDDILIKQNKIENKLTKIKFFNENFHTIKIENSKHVLLLEGTSNIIFDKINEVLNPN</sequence>
<dbReference type="HOGENOM" id="CLU_1011291_0_0_14"/>
<feature type="domain" description="AB hydrolase-1" evidence="1">
    <location>
        <begin position="25"/>
        <end position="259"/>
    </location>
</feature>
<dbReference type="AlphaFoldDB" id="Q6KHQ7"/>
<keyword evidence="2" id="KW-0378">Hydrolase</keyword>
<dbReference type="EMBL" id="AE017308">
    <property type="protein sequence ID" value="AAT27871.1"/>
    <property type="molecule type" value="Genomic_DNA"/>
</dbReference>
<evidence type="ECO:0000259" key="1">
    <source>
        <dbReference type="Pfam" id="PF00561"/>
    </source>
</evidence>
<proteinExistence type="predicted"/>
<dbReference type="SUPFAM" id="SSF53474">
    <property type="entry name" value="alpha/beta-Hydrolases"/>
    <property type="match status" value="1"/>
</dbReference>
<gene>
    <name evidence="2" type="primary">pldB</name>
    <name evidence="2" type="ordered locus">MMOB3850</name>
</gene>
<evidence type="ECO:0000313" key="3">
    <source>
        <dbReference type="Proteomes" id="UP000009072"/>
    </source>
</evidence>
<protein>
    <submittedName>
        <fullName evidence="2">Lysophospholipase</fullName>
        <ecNumber evidence="2">3.1.1.5</ecNumber>
    </submittedName>
</protein>
<dbReference type="KEGG" id="mmo:MMOB3850"/>
<organism evidence="2 3">
    <name type="scientific">Mycoplasma mobile (strain ATCC 43663 / 163K / NCTC 11711)</name>
    <name type="common">Mesomycoplasma mobile</name>
    <dbReference type="NCBI Taxonomy" id="267748"/>
    <lineage>
        <taxon>Bacteria</taxon>
        <taxon>Bacillati</taxon>
        <taxon>Mycoplasmatota</taxon>
        <taxon>Mycoplasmoidales</taxon>
        <taxon>Metamycoplasmataceae</taxon>
        <taxon>Mesomycoplasma</taxon>
    </lineage>
</organism>
<dbReference type="OrthoDB" id="397642at2"/>
<dbReference type="GO" id="GO:0004622">
    <property type="term" value="F:phosphatidylcholine lysophospholipase activity"/>
    <property type="evidence" value="ECO:0007669"/>
    <property type="project" value="UniProtKB-EC"/>
</dbReference>
<dbReference type="Proteomes" id="UP000009072">
    <property type="component" value="Chromosome"/>
</dbReference>
<dbReference type="InterPro" id="IPR000073">
    <property type="entry name" value="AB_hydrolase_1"/>
</dbReference>
<dbReference type="Pfam" id="PF00561">
    <property type="entry name" value="Abhydrolase_1"/>
    <property type="match status" value="1"/>
</dbReference>
<keyword evidence="3" id="KW-1185">Reference proteome</keyword>
<name>Q6KHQ7_MYCM1</name>
<dbReference type="STRING" id="267748.MMOB3850"/>
<dbReference type="InterPro" id="IPR029058">
    <property type="entry name" value="AB_hydrolase_fold"/>
</dbReference>